<proteinExistence type="predicted"/>
<organism evidence="5 6">
    <name type="scientific">Sulfurirhabdus autotrophica</name>
    <dbReference type="NCBI Taxonomy" id="1706046"/>
    <lineage>
        <taxon>Bacteria</taxon>
        <taxon>Pseudomonadati</taxon>
        <taxon>Pseudomonadota</taxon>
        <taxon>Betaproteobacteria</taxon>
        <taxon>Nitrosomonadales</taxon>
        <taxon>Sulfuricellaceae</taxon>
        <taxon>Sulfurirhabdus</taxon>
    </lineage>
</organism>
<evidence type="ECO:0000256" key="3">
    <source>
        <dbReference type="ARBA" id="ARBA00023163"/>
    </source>
</evidence>
<dbReference type="Proteomes" id="UP000295367">
    <property type="component" value="Unassembled WGS sequence"/>
</dbReference>
<dbReference type="InterPro" id="IPR000792">
    <property type="entry name" value="Tscrpt_reg_LuxR_C"/>
</dbReference>
<dbReference type="PANTHER" id="PTHR44688">
    <property type="entry name" value="DNA-BINDING TRANSCRIPTIONAL ACTIVATOR DEVR_DOSR"/>
    <property type="match status" value="1"/>
</dbReference>
<dbReference type="SUPFAM" id="SSF75516">
    <property type="entry name" value="Pheromone-binding domain of LuxR-like quorum-sensing transcription factors"/>
    <property type="match status" value="1"/>
</dbReference>
<dbReference type="PRINTS" id="PR00038">
    <property type="entry name" value="HTHLUXR"/>
</dbReference>
<dbReference type="InterPro" id="IPR036388">
    <property type="entry name" value="WH-like_DNA-bd_sf"/>
</dbReference>
<dbReference type="InterPro" id="IPR016032">
    <property type="entry name" value="Sig_transdc_resp-reg_C-effctor"/>
</dbReference>
<reference evidence="5 6" key="1">
    <citation type="submission" date="2019-03" db="EMBL/GenBank/DDBJ databases">
        <title>Genomic Encyclopedia of Type Strains, Phase IV (KMG-IV): sequencing the most valuable type-strain genomes for metagenomic binning, comparative biology and taxonomic classification.</title>
        <authorList>
            <person name="Goeker M."/>
        </authorList>
    </citation>
    <scope>NUCLEOTIDE SEQUENCE [LARGE SCALE GENOMIC DNA]</scope>
    <source>
        <strain evidence="5 6">DSM 100309</strain>
    </source>
</reference>
<accession>A0A4R3Y2M6</accession>
<gene>
    <name evidence="5" type="ORF">EDC63_10835</name>
</gene>
<dbReference type="Pfam" id="PF00196">
    <property type="entry name" value="GerE"/>
    <property type="match status" value="1"/>
</dbReference>
<evidence type="ECO:0000313" key="6">
    <source>
        <dbReference type="Proteomes" id="UP000295367"/>
    </source>
</evidence>
<dbReference type="PANTHER" id="PTHR44688:SF16">
    <property type="entry name" value="DNA-BINDING TRANSCRIPTIONAL ACTIVATOR DEVR_DOSR"/>
    <property type="match status" value="1"/>
</dbReference>
<comment type="caution">
    <text evidence="5">The sequence shown here is derived from an EMBL/GenBank/DDBJ whole genome shotgun (WGS) entry which is preliminary data.</text>
</comment>
<feature type="domain" description="HTH luxR-type" evidence="4">
    <location>
        <begin position="187"/>
        <end position="252"/>
    </location>
</feature>
<dbReference type="CDD" id="cd06170">
    <property type="entry name" value="LuxR_C_like"/>
    <property type="match status" value="1"/>
</dbReference>
<dbReference type="InterPro" id="IPR005143">
    <property type="entry name" value="TF_LuxR_autoind-bd_dom"/>
</dbReference>
<dbReference type="OrthoDB" id="9774661at2"/>
<keyword evidence="2" id="KW-0238">DNA-binding</keyword>
<protein>
    <submittedName>
        <fullName evidence="5">LuxR family transcriptional regulator</fullName>
    </submittedName>
</protein>
<dbReference type="PROSITE" id="PS50043">
    <property type="entry name" value="HTH_LUXR_2"/>
    <property type="match status" value="1"/>
</dbReference>
<dbReference type="SMART" id="SM00421">
    <property type="entry name" value="HTH_LUXR"/>
    <property type="match status" value="1"/>
</dbReference>
<keyword evidence="6" id="KW-1185">Reference proteome</keyword>
<dbReference type="InterPro" id="IPR036693">
    <property type="entry name" value="TF_LuxR_autoind-bd_dom_sf"/>
</dbReference>
<dbReference type="AlphaFoldDB" id="A0A4R3Y2M6"/>
<evidence type="ECO:0000256" key="1">
    <source>
        <dbReference type="ARBA" id="ARBA00023015"/>
    </source>
</evidence>
<evidence type="ECO:0000259" key="4">
    <source>
        <dbReference type="PROSITE" id="PS50043"/>
    </source>
</evidence>
<keyword evidence="1" id="KW-0805">Transcription regulation</keyword>
<dbReference type="Gene3D" id="1.10.10.10">
    <property type="entry name" value="Winged helix-like DNA-binding domain superfamily/Winged helix DNA-binding domain"/>
    <property type="match status" value="1"/>
</dbReference>
<dbReference type="GO" id="GO:0003677">
    <property type="term" value="F:DNA binding"/>
    <property type="evidence" value="ECO:0007669"/>
    <property type="project" value="UniProtKB-KW"/>
</dbReference>
<dbReference type="EMBL" id="SMCO01000008">
    <property type="protein sequence ID" value="TCV85827.1"/>
    <property type="molecule type" value="Genomic_DNA"/>
</dbReference>
<dbReference type="GO" id="GO:0006355">
    <property type="term" value="P:regulation of DNA-templated transcription"/>
    <property type="evidence" value="ECO:0007669"/>
    <property type="project" value="InterPro"/>
</dbReference>
<dbReference type="Pfam" id="PF03472">
    <property type="entry name" value="Autoind_bind"/>
    <property type="match status" value="1"/>
</dbReference>
<evidence type="ECO:0000313" key="5">
    <source>
        <dbReference type="EMBL" id="TCV85827.1"/>
    </source>
</evidence>
<evidence type="ECO:0000256" key="2">
    <source>
        <dbReference type="ARBA" id="ARBA00023125"/>
    </source>
</evidence>
<dbReference type="Gene3D" id="3.30.450.80">
    <property type="entry name" value="Transcription factor LuxR-like, autoinducer-binding domain"/>
    <property type="match status" value="1"/>
</dbReference>
<dbReference type="SUPFAM" id="SSF46894">
    <property type="entry name" value="C-terminal effector domain of the bipartite response regulators"/>
    <property type="match status" value="1"/>
</dbReference>
<name>A0A4R3Y2M6_9PROT</name>
<dbReference type="RefSeq" id="WP_124946549.1">
    <property type="nucleotide sequence ID" value="NZ_BHVT01000037.1"/>
</dbReference>
<sequence length="254" mass="28605">MSELEQKLSRGDLYRLLDFIEFCRCADNQDKVVPALAQLDDIIPFQAGIVGLLKVSGSSLKQTVRTFSLGHSPEFLDNYSRQAFAQYDPLVARGLSESDPFSWEEAISSHTRPVNAVQVKKLLELSADYGLKRGLAYASRPMPRSNEVSYICLETGREPFSSAHSEALRFALPHLHELLRRVCQKAHEEIAPVLSVRELEVLQWLKEGKTAWEVGAILSISERTVKFHITNCYTKLNVTNRSQAIARAMCLNLI</sequence>
<keyword evidence="3" id="KW-0804">Transcription</keyword>